<proteinExistence type="predicted"/>
<feature type="signal peptide" evidence="1">
    <location>
        <begin position="1"/>
        <end position="25"/>
    </location>
</feature>
<feature type="chain" id="PRO_5042132093" evidence="1">
    <location>
        <begin position="26"/>
        <end position="169"/>
    </location>
</feature>
<organism evidence="2 3">
    <name type="scientific">Potamilus streckersoni</name>
    <dbReference type="NCBI Taxonomy" id="2493646"/>
    <lineage>
        <taxon>Eukaryota</taxon>
        <taxon>Metazoa</taxon>
        <taxon>Spiralia</taxon>
        <taxon>Lophotrochozoa</taxon>
        <taxon>Mollusca</taxon>
        <taxon>Bivalvia</taxon>
        <taxon>Autobranchia</taxon>
        <taxon>Heteroconchia</taxon>
        <taxon>Palaeoheterodonta</taxon>
        <taxon>Unionida</taxon>
        <taxon>Unionoidea</taxon>
        <taxon>Unionidae</taxon>
        <taxon>Ambleminae</taxon>
        <taxon>Lampsilini</taxon>
        <taxon>Potamilus</taxon>
    </lineage>
</organism>
<dbReference type="AlphaFoldDB" id="A0AAE0SHW4"/>
<dbReference type="Proteomes" id="UP001195483">
    <property type="component" value="Unassembled WGS sequence"/>
</dbReference>
<keyword evidence="3" id="KW-1185">Reference proteome</keyword>
<protein>
    <submittedName>
        <fullName evidence="2">Uncharacterized protein</fullName>
    </submittedName>
</protein>
<reference evidence="2" key="1">
    <citation type="journal article" date="2021" name="Genome Biol. Evol.">
        <title>A High-Quality Reference Genome for a Parasitic Bivalve with Doubly Uniparental Inheritance (Bivalvia: Unionida).</title>
        <authorList>
            <person name="Smith C.H."/>
        </authorList>
    </citation>
    <scope>NUCLEOTIDE SEQUENCE</scope>
    <source>
        <strain evidence="2">CHS0354</strain>
    </source>
</reference>
<comment type="caution">
    <text evidence="2">The sequence shown here is derived from an EMBL/GenBank/DDBJ whole genome shotgun (WGS) entry which is preliminary data.</text>
</comment>
<dbReference type="EMBL" id="JAEAOA010001622">
    <property type="protein sequence ID" value="KAK3592250.1"/>
    <property type="molecule type" value="Genomic_DNA"/>
</dbReference>
<sequence length="169" mass="18804">MSDGTMRIRLFLMVICNFSVYLLQAQVCSKGPHDLLRFGPLCEYLCHCGASQCDRKTGECLQNVECDAGWMGSGCQYVNIAYGATATSNYLLDTQNIVDGKGGTCPSWNQKIIDSAYVTIDFGWEIKITEIHLDFSDSDDYSRSTATNVMWFNDTGRGIAESTEFLKRG</sequence>
<reference evidence="2" key="2">
    <citation type="journal article" date="2021" name="Genome Biol. Evol.">
        <title>Developing a high-quality reference genome for a parasitic bivalve with doubly uniparental inheritance (Bivalvia: Unionida).</title>
        <authorList>
            <person name="Smith C.H."/>
        </authorList>
    </citation>
    <scope>NUCLEOTIDE SEQUENCE</scope>
    <source>
        <strain evidence="2">CHS0354</strain>
        <tissue evidence="2">Mantle</tissue>
    </source>
</reference>
<name>A0AAE0SHW4_9BIVA</name>
<evidence type="ECO:0000313" key="2">
    <source>
        <dbReference type="EMBL" id="KAK3592250.1"/>
    </source>
</evidence>
<accession>A0AAE0SHW4</accession>
<reference evidence="2" key="3">
    <citation type="submission" date="2023-05" db="EMBL/GenBank/DDBJ databases">
        <authorList>
            <person name="Smith C.H."/>
        </authorList>
    </citation>
    <scope>NUCLEOTIDE SEQUENCE</scope>
    <source>
        <strain evidence="2">CHS0354</strain>
        <tissue evidence="2">Mantle</tissue>
    </source>
</reference>
<evidence type="ECO:0000313" key="3">
    <source>
        <dbReference type="Proteomes" id="UP001195483"/>
    </source>
</evidence>
<feature type="non-terminal residue" evidence="2">
    <location>
        <position position="1"/>
    </location>
</feature>
<gene>
    <name evidence="2" type="ORF">CHS0354_027124</name>
</gene>
<evidence type="ECO:0000256" key="1">
    <source>
        <dbReference type="SAM" id="SignalP"/>
    </source>
</evidence>
<keyword evidence="1" id="KW-0732">Signal</keyword>